<dbReference type="RefSeq" id="WP_220304117.1">
    <property type="nucleotide sequence ID" value="NZ_CP080590.1"/>
</dbReference>
<keyword evidence="2" id="KW-1185">Reference proteome</keyword>
<dbReference type="EMBL" id="CP080590">
    <property type="protein sequence ID" value="QYO75619.1"/>
    <property type="molecule type" value="Genomic_DNA"/>
</dbReference>
<name>A0ABX8WBZ9_9HYPH</name>
<accession>A0ABX8WBZ9</accession>
<protein>
    <submittedName>
        <fullName evidence="1">Uncharacterized protein</fullName>
    </submittedName>
</protein>
<dbReference type="Proteomes" id="UP000825799">
    <property type="component" value="Chromosome"/>
</dbReference>
<organism evidence="1 2">
    <name type="scientific">Devosia salina</name>
    <dbReference type="NCBI Taxonomy" id="2860336"/>
    <lineage>
        <taxon>Bacteria</taxon>
        <taxon>Pseudomonadati</taxon>
        <taxon>Pseudomonadota</taxon>
        <taxon>Alphaproteobacteria</taxon>
        <taxon>Hyphomicrobiales</taxon>
        <taxon>Devosiaceae</taxon>
        <taxon>Devosia</taxon>
    </lineage>
</organism>
<evidence type="ECO:0000313" key="1">
    <source>
        <dbReference type="EMBL" id="QYO75619.1"/>
    </source>
</evidence>
<reference evidence="1 2" key="1">
    <citation type="submission" date="2021-08" db="EMBL/GenBank/DDBJ databases">
        <title>Devosia salina sp. nov., isolated from the South China Sea sediment.</title>
        <authorList>
            <person name="Zhou Z."/>
        </authorList>
    </citation>
    <scope>NUCLEOTIDE SEQUENCE [LARGE SCALE GENOMIC DNA]</scope>
    <source>
        <strain evidence="1 2">SCS-3</strain>
    </source>
</reference>
<evidence type="ECO:0000313" key="2">
    <source>
        <dbReference type="Proteomes" id="UP000825799"/>
    </source>
</evidence>
<gene>
    <name evidence="1" type="ORF">K1X15_13365</name>
</gene>
<proteinExistence type="predicted"/>
<sequence>MFLHVQTTVDRVIIEGDDCNVSATIETLKRTRGAMFPGPSIDFTLTMPACEIEDAYDRAIEEGRRIFERFNAKQEAA</sequence>